<gene>
    <name evidence="7" type="ORF">CFX0092_A0717</name>
</gene>
<dbReference type="Pfam" id="PF04932">
    <property type="entry name" value="Wzy_C"/>
    <property type="match status" value="1"/>
</dbReference>
<dbReference type="InterPro" id="IPR007016">
    <property type="entry name" value="O-antigen_ligase-rel_domated"/>
</dbReference>
<evidence type="ECO:0000313" key="7">
    <source>
        <dbReference type="EMBL" id="CUS02595.2"/>
    </source>
</evidence>
<dbReference type="InterPro" id="IPR051533">
    <property type="entry name" value="WaaL-like"/>
</dbReference>
<comment type="subcellular location">
    <subcellularLocation>
        <location evidence="1">Membrane</location>
        <topology evidence="1">Multi-pass membrane protein</topology>
    </subcellularLocation>
</comment>
<evidence type="ECO:0000256" key="3">
    <source>
        <dbReference type="ARBA" id="ARBA00022989"/>
    </source>
</evidence>
<feature type="transmembrane region" description="Helical" evidence="5">
    <location>
        <begin position="425"/>
        <end position="445"/>
    </location>
</feature>
<dbReference type="Proteomes" id="UP000215027">
    <property type="component" value="Chromosome I"/>
</dbReference>
<keyword evidence="2 5" id="KW-0812">Transmembrane</keyword>
<feature type="transmembrane region" description="Helical" evidence="5">
    <location>
        <begin position="173"/>
        <end position="197"/>
    </location>
</feature>
<protein>
    <submittedName>
        <fullName evidence="7">O-antigen polymerase family protein</fullName>
    </submittedName>
</protein>
<evidence type="ECO:0000313" key="8">
    <source>
        <dbReference type="Proteomes" id="UP000215027"/>
    </source>
</evidence>
<dbReference type="GO" id="GO:0016020">
    <property type="term" value="C:membrane"/>
    <property type="evidence" value="ECO:0007669"/>
    <property type="project" value="UniProtKB-SubCell"/>
</dbReference>
<keyword evidence="4 5" id="KW-0472">Membrane</keyword>
<feature type="domain" description="O-antigen ligase-related" evidence="6">
    <location>
        <begin position="276"/>
        <end position="433"/>
    </location>
</feature>
<feature type="transmembrane region" description="Helical" evidence="5">
    <location>
        <begin position="117"/>
        <end position="137"/>
    </location>
</feature>
<feature type="transmembrane region" description="Helical" evidence="5">
    <location>
        <begin position="457"/>
        <end position="475"/>
    </location>
</feature>
<accession>A0A160T213</accession>
<dbReference type="EMBL" id="LN890655">
    <property type="protein sequence ID" value="CUS02595.2"/>
    <property type="molecule type" value="Genomic_DNA"/>
</dbReference>
<name>A0A160T213_9CHLR</name>
<evidence type="ECO:0000256" key="5">
    <source>
        <dbReference type="SAM" id="Phobius"/>
    </source>
</evidence>
<sequence length="520" mass="55445">MIERMTTRDRFDVREVSPAVVVALVGVVLALLIARLPLPLAAGLVLGTAGVLITLVYPLFGLGVALLLGPFGALESIVFGPTLLDSGQIALLLTLAAWIGGGLARRRLRVPASPFNLPWLLFVFVALLSLLDAYSIVLGLVELLKWLEMGLIVWLILDLTANPSRPPSGVASAARLVLAMLLLAGLVQAFIGIWQFGLRDTGPEHFMILGRFYRAYGTFEQPNPFGGYMNLVALPALGLLLGLVVAQIERRRAKSPAQPGDWSRLWLPFAAVGAGAASLAVVLSWSRGAWLGFLAGAAVLALFSTRRVLLGLAVMVGAVVVLGSGVAFGAAAGFGPALALTERLSGFGEEFTLGDARGVDINDANYAVIERLAHWQAATGMARDDLWSGVGFGNYPAAYGDYALINFPDALGHAHNYYLNLLAEVGAPGLLAYGVFWLFIVAQTIRVARRAAWPERGVVVGLLAAWAALAVHHLVDKLYVNNIYVHLGVMFGLLQLLAWPGFRVGSGDGRPIENMATTDW</sequence>
<dbReference type="PANTHER" id="PTHR37422">
    <property type="entry name" value="TEICHURONIC ACID BIOSYNTHESIS PROTEIN TUAE"/>
    <property type="match status" value="1"/>
</dbReference>
<dbReference type="PANTHER" id="PTHR37422:SF13">
    <property type="entry name" value="LIPOPOLYSACCHARIDE BIOSYNTHESIS PROTEIN PA4999-RELATED"/>
    <property type="match status" value="1"/>
</dbReference>
<feature type="transmembrane region" description="Helical" evidence="5">
    <location>
        <begin position="265"/>
        <end position="283"/>
    </location>
</feature>
<feature type="transmembrane region" description="Helical" evidence="5">
    <location>
        <begin position="312"/>
        <end position="334"/>
    </location>
</feature>
<organism evidence="7 8">
    <name type="scientific">Candidatus Promineifilum breve</name>
    <dbReference type="NCBI Taxonomy" id="1806508"/>
    <lineage>
        <taxon>Bacteria</taxon>
        <taxon>Bacillati</taxon>
        <taxon>Chloroflexota</taxon>
        <taxon>Ardenticatenia</taxon>
        <taxon>Candidatus Promineifilales</taxon>
        <taxon>Candidatus Promineifilaceae</taxon>
        <taxon>Candidatus Promineifilum</taxon>
    </lineage>
</organism>
<evidence type="ECO:0000256" key="4">
    <source>
        <dbReference type="ARBA" id="ARBA00023136"/>
    </source>
</evidence>
<feature type="transmembrane region" description="Helical" evidence="5">
    <location>
        <begin position="481"/>
        <end position="502"/>
    </location>
</feature>
<dbReference type="KEGG" id="pbf:CFX0092_A0717"/>
<evidence type="ECO:0000259" key="6">
    <source>
        <dbReference type="Pfam" id="PF04932"/>
    </source>
</evidence>
<dbReference type="AlphaFoldDB" id="A0A160T213"/>
<keyword evidence="8" id="KW-1185">Reference proteome</keyword>
<feature type="transmembrane region" description="Helical" evidence="5">
    <location>
        <begin position="225"/>
        <end position="245"/>
    </location>
</feature>
<feature type="transmembrane region" description="Helical" evidence="5">
    <location>
        <begin position="41"/>
        <end position="68"/>
    </location>
</feature>
<reference evidence="7" key="1">
    <citation type="submission" date="2016-01" db="EMBL/GenBank/DDBJ databases">
        <authorList>
            <person name="Mcilroy J.S."/>
            <person name="Karst M S."/>
            <person name="Albertsen M."/>
        </authorList>
    </citation>
    <scope>NUCLEOTIDE SEQUENCE</scope>
    <source>
        <strain evidence="7">Cfx-K</strain>
    </source>
</reference>
<evidence type="ECO:0000256" key="2">
    <source>
        <dbReference type="ARBA" id="ARBA00022692"/>
    </source>
</evidence>
<feature type="transmembrane region" description="Helical" evidence="5">
    <location>
        <begin position="16"/>
        <end position="34"/>
    </location>
</feature>
<feature type="transmembrane region" description="Helical" evidence="5">
    <location>
        <begin position="289"/>
        <end position="305"/>
    </location>
</feature>
<keyword evidence="3 5" id="KW-1133">Transmembrane helix</keyword>
<feature type="transmembrane region" description="Helical" evidence="5">
    <location>
        <begin position="88"/>
        <end position="105"/>
    </location>
</feature>
<evidence type="ECO:0000256" key="1">
    <source>
        <dbReference type="ARBA" id="ARBA00004141"/>
    </source>
</evidence>
<proteinExistence type="predicted"/>